<reference evidence="1" key="1">
    <citation type="submission" date="2019-12" db="EMBL/GenBank/DDBJ databases">
        <title>Genome sequencing and annotation of Brassica cretica.</title>
        <authorList>
            <person name="Studholme D.J."/>
            <person name="Sarris P."/>
        </authorList>
    </citation>
    <scope>NUCLEOTIDE SEQUENCE</scope>
    <source>
        <strain evidence="1">PFS-109/04</strain>
        <tissue evidence="1">Leaf</tissue>
    </source>
</reference>
<sequence length="125" mass="14530">MLIAQDHDPSEMLETGGIQLAYRYLETIQHTDDDFRNRKPQTTVHQERHVASKITLRRIISVFPTTRNSKLYRVWNTAERSDGLEEFTSAPARQASCGNRNSHCRFPFKLRKLENPSFPEVPDIC</sequence>
<organism evidence="1 2">
    <name type="scientific">Brassica cretica</name>
    <name type="common">Mustard</name>
    <dbReference type="NCBI Taxonomy" id="69181"/>
    <lineage>
        <taxon>Eukaryota</taxon>
        <taxon>Viridiplantae</taxon>
        <taxon>Streptophyta</taxon>
        <taxon>Embryophyta</taxon>
        <taxon>Tracheophyta</taxon>
        <taxon>Spermatophyta</taxon>
        <taxon>Magnoliopsida</taxon>
        <taxon>eudicotyledons</taxon>
        <taxon>Gunneridae</taxon>
        <taxon>Pentapetalae</taxon>
        <taxon>rosids</taxon>
        <taxon>malvids</taxon>
        <taxon>Brassicales</taxon>
        <taxon>Brassicaceae</taxon>
        <taxon>Brassiceae</taxon>
        <taxon>Brassica</taxon>
    </lineage>
</organism>
<evidence type="ECO:0000313" key="1">
    <source>
        <dbReference type="EMBL" id="KAF3553971.1"/>
    </source>
</evidence>
<evidence type="ECO:0000313" key="2">
    <source>
        <dbReference type="Proteomes" id="UP000712600"/>
    </source>
</evidence>
<name>A0A8S9QZ02_BRACR</name>
<gene>
    <name evidence="1" type="ORF">F2Q69_00015189</name>
</gene>
<dbReference type="EMBL" id="QGKX02000996">
    <property type="protein sequence ID" value="KAF3553971.1"/>
    <property type="molecule type" value="Genomic_DNA"/>
</dbReference>
<dbReference type="AlphaFoldDB" id="A0A8S9QZ02"/>
<dbReference type="Proteomes" id="UP000712600">
    <property type="component" value="Unassembled WGS sequence"/>
</dbReference>
<accession>A0A8S9QZ02</accession>
<proteinExistence type="predicted"/>
<comment type="caution">
    <text evidence="1">The sequence shown here is derived from an EMBL/GenBank/DDBJ whole genome shotgun (WGS) entry which is preliminary data.</text>
</comment>
<protein>
    <submittedName>
        <fullName evidence="1">Uncharacterized protein</fullName>
    </submittedName>
</protein>